<reference evidence="2" key="1">
    <citation type="journal article" date="2013" name="BMC Genomics">
        <title>Comparative genomics of Lupinus angustifolius gene-rich regions: BAC library exploration, genetic mapping and cytogenetics.</title>
        <authorList>
            <person name="Ksiazkiewicz M."/>
            <person name="Wyrwa K."/>
            <person name="Szczepaniak A."/>
            <person name="Rychel S."/>
            <person name="Majcherkiewicz K."/>
            <person name="Przysiecka L."/>
            <person name="Karlowski W."/>
            <person name="Wolko B."/>
            <person name="Naganowska B."/>
        </authorList>
    </citation>
    <scope>NUCLEOTIDE SEQUENCE</scope>
</reference>
<accession>L0P0Z6</accession>
<feature type="region of interest" description="Disordered" evidence="1">
    <location>
        <begin position="69"/>
        <end position="89"/>
    </location>
</feature>
<name>L0P0Z6_LUPAN</name>
<organism evidence="2">
    <name type="scientific">Lupinus angustifolius</name>
    <name type="common">Narrow-leaved blue lupine</name>
    <dbReference type="NCBI Taxonomy" id="3871"/>
    <lineage>
        <taxon>Eukaryota</taxon>
        <taxon>Viridiplantae</taxon>
        <taxon>Streptophyta</taxon>
        <taxon>Embryophyta</taxon>
        <taxon>Tracheophyta</taxon>
        <taxon>Spermatophyta</taxon>
        <taxon>Magnoliopsida</taxon>
        <taxon>eudicotyledons</taxon>
        <taxon>Gunneridae</taxon>
        <taxon>Pentapetalae</taxon>
        <taxon>rosids</taxon>
        <taxon>fabids</taxon>
        <taxon>Fabales</taxon>
        <taxon>Fabaceae</taxon>
        <taxon>Papilionoideae</taxon>
        <taxon>50 kb inversion clade</taxon>
        <taxon>genistoids sensu lato</taxon>
        <taxon>core genistoids</taxon>
        <taxon>Genisteae</taxon>
        <taxon>Lupinus</taxon>
    </lineage>
</organism>
<dbReference type="EMBL" id="HE804809">
    <property type="protein sequence ID" value="CCH47190.1"/>
    <property type="molecule type" value="Genomic_DNA"/>
</dbReference>
<feature type="compositionally biased region" description="Polar residues" evidence="1">
    <location>
        <begin position="69"/>
        <end position="83"/>
    </location>
</feature>
<sequence length="89" mass="9597">MARIAFTRFELYNLLQSDLAIDAPSLTKNDVPRLAYVNAPSLTEDDAPLLADVDAPSLTETDASYTPTLAKTNASKATSNTLEAQEISH</sequence>
<proteinExistence type="predicted"/>
<evidence type="ECO:0000313" key="2">
    <source>
        <dbReference type="EMBL" id="CCH47190.1"/>
    </source>
</evidence>
<evidence type="ECO:0000256" key="1">
    <source>
        <dbReference type="SAM" id="MobiDB-lite"/>
    </source>
</evidence>
<dbReference type="AlphaFoldDB" id="L0P0Z6"/>
<protein>
    <submittedName>
        <fullName evidence="2">Uncharacterized protein</fullName>
    </submittedName>
</protein>